<protein>
    <recommendedName>
        <fullName evidence="2">F-box only protein</fullName>
    </recommendedName>
</protein>
<proteinExistence type="predicted"/>
<dbReference type="AlphaFoldDB" id="A0A3L8D731"/>
<comment type="caution">
    <text evidence="1">The sequence shown here is derived from an EMBL/GenBank/DDBJ whole genome shotgun (WGS) entry which is preliminary data.</text>
</comment>
<dbReference type="Proteomes" id="UP000279307">
    <property type="component" value="Chromosome 12"/>
</dbReference>
<organism evidence="1">
    <name type="scientific">Ooceraea biroi</name>
    <name type="common">Clonal raider ant</name>
    <name type="synonym">Cerapachys biroi</name>
    <dbReference type="NCBI Taxonomy" id="2015173"/>
    <lineage>
        <taxon>Eukaryota</taxon>
        <taxon>Metazoa</taxon>
        <taxon>Ecdysozoa</taxon>
        <taxon>Arthropoda</taxon>
        <taxon>Hexapoda</taxon>
        <taxon>Insecta</taxon>
        <taxon>Pterygota</taxon>
        <taxon>Neoptera</taxon>
        <taxon>Endopterygota</taxon>
        <taxon>Hymenoptera</taxon>
        <taxon>Apocrita</taxon>
        <taxon>Aculeata</taxon>
        <taxon>Formicoidea</taxon>
        <taxon>Formicidae</taxon>
        <taxon>Dorylinae</taxon>
        <taxon>Ooceraea</taxon>
    </lineage>
</organism>
<evidence type="ECO:0000313" key="1">
    <source>
        <dbReference type="EMBL" id="RLU16046.1"/>
    </source>
</evidence>
<gene>
    <name evidence="1" type="ORF">DMN91_011804</name>
</gene>
<dbReference type="EMBL" id="QOIP01000012">
    <property type="protein sequence ID" value="RLU16046.1"/>
    <property type="molecule type" value="Genomic_DNA"/>
</dbReference>
<name>A0A3L8D731_OOCBI</name>
<dbReference type="OrthoDB" id="7544578at2759"/>
<reference evidence="1" key="1">
    <citation type="journal article" date="2018" name="Genome Res.">
        <title>The genomic architecture and molecular evolution of ant odorant receptors.</title>
        <authorList>
            <person name="McKenzie S.K."/>
            <person name="Kronauer D.J.C."/>
        </authorList>
    </citation>
    <scope>NUCLEOTIDE SEQUENCE [LARGE SCALE GENOMIC DNA]</scope>
    <source>
        <strain evidence="1">Clonal line C1</strain>
    </source>
</reference>
<evidence type="ECO:0008006" key="2">
    <source>
        <dbReference type="Google" id="ProtNLM"/>
    </source>
</evidence>
<sequence length="369" mass="43111">MWHEFMNRPIKQQILEEAATLVAQWFQPEQHISYSHVTTELENIAQQVIERLEVVNPQHQIFSVSREQISSWKSNNIDKDEWNNSDAREILNILSEILFQKQKFQGIRTFGNTDFLQNYLCVNYAVARRLGVCCNLLSFPVLEVSREDYWLLQWKPKCNVTNPDDEVLYIDVLHGGIILNKNNWSRICEVVQCSISSDGYYRINSLELTAYLSSCFAAADDFVDSVYHHINWKNEVCWFSKLLLLLKQKGIYITMVNSDMWRPNYGMLVTFCKLLQTEYIIIHNPSRCIDFARDIVITRSRSGSYEEHFTPEPKKRTPEMRFAVGMVVKNVQVDLTGVIIGWLDTKTLANVSRFARRMLLHSPLRRLAT</sequence>
<reference evidence="1" key="2">
    <citation type="submission" date="2018-07" db="EMBL/GenBank/DDBJ databases">
        <authorList>
            <person name="Mckenzie S.K."/>
            <person name="Kronauer D.J.C."/>
        </authorList>
    </citation>
    <scope>NUCLEOTIDE SEQUENCE</scope>
    <source>
        <strain evidence="1">Clonal line C1</strain>
    </source>
</reference>
<accession>A0A3L8D731</accession>